<accession>A0A3P3WER1</accession>
<comment type="caution">
    <text evidence="2">The sequence shown here is derived from an EMBL/GenBank/DDBJ whole genome shotgun (WGS) entry which is preliminary data.</text>
</comment>
<sequence length="930" mass="102021">MPRSFFTAAAFLLVFFMAGQAVAQDGARGISIAIEKDLSPKNSRLVTLVVVLKNLESKSVSGQLTFSVPEGLQNINAAAIAVALQPLETRYLPVKFLVGTDAAAGASVLVAKLTGASGELLASARTVHSIEINKDLVIAPLAGTIYRSDAHGPVTVSVKVDNLGNVAQDVTILCKFPDPATAHPFATQLGTIGARKDSVFTFTFLPSKLLAAQPRYSVSISGFRNPENELFGGSTVVVQNTSSVQFFQQTDYNRFSDETQNYVTTSYRSVGSDTNVFQLSGAGGANLPGGSLFVRGNIALIDGQENPLVTNTSITFAQARNQLTVGSINKQLDMPLSGRGVSFSHVFEDTKKITFGFVDQNYNLAEKDSWLRQGYGFYGQATLFHDSSSKNLSASYVYRHDPFEKAVHQTLGSELQYAFHPDWHFNASVNGGLSQYDSNGSVQPSFAVQSNYSGKIKNVRLNGNYFFSSDFYPGNRRGSLQLQQHAVTEFGGNSLRASATVSHFSPKFHLYDNTQKSGTMLLELGNRFPKLNDFTLGLVYQFQSERSNTYGSFFGGAPHATLQQLRAHRLIEQVSWVGTASRQAAVLAAETGLASRSWDRGPELQLKFNGNYSFRNVNLNAVYQRGGYYLSEYAFSTLPGGDRKYTKLNTSLFYNSQFWKDQVVVNTGLAYIDDAVYGQSPSVFVNSKYTGRRISSFLNTSWYQYSSGTVRNRILTVEVGLTVQLGKTILNPNKKGTLQVLAFYDRNTNGVFDEGEAAASDFNIKLGAIVLQTDRDGTAYYKRVPFGSYALQQLTQQGWYYDDATVVVDQYTDLLLVPLRQSGSLQGAVVFDYNAKTDLVFEQRASGIAFAVLKDNQLVKKLYTDDDGKFTSFLPTGTYTLVLDERSLPAQTFCATKSAAIEVASGQILVVPAFHIRVKEKKINTKKFTN</sequence>
<feature type="signal peptide" evidence="1">
    <location>
        <begin position="1"/>
        <end position="23"/>
    </location>
</feature>
<dbReference type="SUPFAM" id="SSF49478">
    <property type="entry name" value="Cna protein B-type domain"/>
    <property type="match status" value="1"/>
</dbReference>
<protein>
    <recommendedName>
        <fullName evidence="4">SD-repeat containing protein B domain-containing protein</fullName>
    </recommendedName>
</protein>
<dbReference type="Proteomes" id="UP000271937">
    <property type="component" value="Unassembled WGS sequence"/>
</dbReference>
<dbReference type="OrthoDB" id="908824at2"/>
<organism evidence="2 3">
    <name type="scientific">Flavobacterium macacae</name>
    <dbReference type="NCBI Taxonomy" id="2488993"/>
    <lineage>
        <taxon>Bacteria</taxon>
        <taxon>Pseudomonadati</taxon>
        <taxon>Bacteroidota</taxon>
        <taxon>Flavobacteriia</taxon>
        <taxon>Flavobacteriales</taxon>
        <taxon>Flavobacteriaceae</taxon>
        <taxon>Flavobacterium</taxon>
    </lineage>
</organism>
<evidence type="ECO:0000313" key="2">
    <source>
        <dbReference type="EMBL" id="RRJ93580.1"/>
    </source>
</evidence>
<gene>
    <name evidence="2" type="ORF">EG849_01740</name>
</gene>
<proteinExistence type="predicted"/>
<reference evidence="2 3" key="1">
    <citation type="submission" date="2018-11" db="EMBL/GenBank/DDBJ databases">
        <title>Flavobacterium sp. nov., YIM 102600 draft genome.</title>
        <authorList>
            <person name="Li G."/>
            <person name="Jiang Y."/>
        </authorList>
    </citation>
    <scope>NUCLEOTIDE SEQUENCE [LARGE SCALE GENOMIC DNA]</scope>
    <source>
        <strain evidence="2 3">YIM 102600</strain>
    </source>
</reference>
<dbReference type="RefSeq" id="WP_125011372.1">
    <property type="nucleotide sequence ID" value="NZ_RQVR01000002.1"/>
</dbReference>
<evidence type="ECO:0000256" key="1">
    <source>
        <dbReference type="SAM" id="SignalP"/>
    </source>
</evidence>
<evidence type="ECO:0000313" key="3">
    <source>
        <dbReference type="Proteomes" id="UP000271937"/>
    </source>
</evidence>
<dbReference type="SUPFAM" id="SSF117074">
    <property type="entry name" value="Hypothetical protein PA1324"/>
    <property type="match status" value="1"/>
</dbReference>
<dbReference type="AlphaFoldDB" id="A0A3P3WER1"/>
<name>A0A3P3WER1_9FLAO</name>
<keyword evidence="3" id="KW-1185">Reference proteome</keyword>
<feature type="chain" id="PRO_5017972330" description="SD-repeat containing protein B domain-containing protein" evidence="1">
    <location>
        <begin position="24"/>
        <end position="930"/>
    </location>
</feature>
<evidence type="ECO:0008006" key="4">
    <source>
        <dbReference type="Google" id="ProtNLM"/>
    </source>
</evidence>
<dbReference type="EMBL" id="RQVR01000002">
    <property type="protein sequence ID" value="RRJ93580.1"/>
    <property type="molecule type" value="Genomic_DNA"/>
</dbReference>
<keyword evidence="1" id="KW-0732">Signal</keyword>